<keyword evidence="1" id="KW-0446">Lipid-binding</keyword>
<dbReference type="InterPro" id="IPR003797">
    <property type="entry name" value="DegV"/>
</dbReference>
<dbReference type="SUPFAM" id="SSF82549">
    <property type="entry name" value="DAK1/DegV-like"/>
    <property type="match status" value="1"/>
</dbReference>
<gene>
    <name evidence="2" type="ORF">IAC96_08920</name>
</gene>
<accession>A0A9D1JDG5</accession>
<dbReference type="Gene3D" id="3.40.50.10170">
    <property type="match status" value="1"/>
</dbReference>
<dbReference type="AlphaFoldDB" id="A0A9D1JDG5"/>
<dbReference type="GO" id="GO:0008289">
    <property type="term" value="F:lipid binding"/>
    <property type="evidence" value="ECO:0007669"/>
    <property type="project" value="UniProtKB-KW"/>
</dbReference>
<evidence type="ECO:0000313" key="3">
    <source>
        <dbReference type="Proteomes" id="UP000824201"/>
    </source>
</evidence>
<proteinExistence type="predicted"/>
<protein>
    <submittedName>
        <fullName evidence="2">DegV family EDD domain-containing protein</fullName>
    </submittedName>
</protein>
<dbReference type="PANTHER" id="PTHR33434:SF2">
    <property type="entry name" value="FATTY ACID-BINDING PROTEIN TM_1468"/>
    <property type="match status" value="1"/>
</dbReference>
<dbReference type="Pfam" id="PF02645">
    <property type="entry name" value="DegV"/>
    <property type="match status" value="1"/>
</dbReference>
<name>A0A9D1JDG5_9FIRM</name>
<dbReference type="PANTHER" id="PTHR33434">
    <property type="entry name" value="DEGV DOMAIN-CONTAINING PROTEIN DR_1986-RELATED"/>
    <property type="match status" value="1"/>
</dbReference>
<dbReference type="EMBL" id="DVHN01000116">
    <property type="protein sequence ID" value="HIR89057.1"/>
    <property type="molecule type" value="Genomic_DNA"/>
</dbReference>
<reference evidence="2" key="1">
    <citation type="submission" date="2020-10" db="EMBL/GenBank/DDBJ databases">
        <authorList>
            <person name="Gilroy R."/>
        </authorList>
    </citation>
    <scope>NUCLEOTIDE SEQUENCE</scope>
    <source>
        <strain evidence="2">ChiW13-3771</strain>
    </source>
</reference>
<sequence>MIQIVTDSASDITLKQAEEMNVQIVPLTILFEDGVCPQETDEDFQIFYEKLIKENGLPKTSQPTPNKYLEIFRLAKEVGDEVLVITLSGGLSGTVQSAKLAKDLAGYERIEIIDSKQAILTQRMLVEYAVKLRDEGKTLDEITALVLKQREKLTVFGMLDTLTYL</sequence>
<dbReference type="PROSITE" id="PS51482">
    <property type="entry name" value="DEGV"/>
    <property type="match status" value="1"/>
</dbReference>
<evidence type="ECO:0000256" key="1">
    <source>
        <dbReference type="ARBA" id="ARBA00023121"/>
    </source>
</evidence>
<dbReference type="Proteomes" id="UP000824201">
    <property type="component" value="Unassembled WGS sequence"/>
</dbReference>
<reference evidence="2" key="2">
    <citation type="journal article" date="2021" name="PeerJ">
        <title>Extensive microbial diversity within the chicken gut microbiome revealed by metagenomics and culture.</title>
        <authorList>
            <person name="Gilroy R."/>
            <person name="Ravi A."/>
            <person name="Getino M."/>
            <person name="Pursley I."/>
            <person name="Horton D.L."/>
            <person name="Alikhan N.F."/>
            <person name="Baker D."/>
            <person name="Gharbi K."/>
            <person name="Hall N."/>
            <person name="Watson M."/>
            <person name="Adriaenssens E.M."/>
            <person name="Foster-Nyarko E."/>
            <person name="Jarju S."/>
            <person name="Secka A."/>
            <person name="Antonio M."/>
            <person name="Oren A."/>
            <person name="Chaudhuri R.R."/>
            <person name="La Ragione R."/>
            <person name="Hildebrand F."/>
            <person name="Pallen M.J."/>
        </authorList>
    </citation>
    <scope>NUCLEOTIDE SEQUENCE</scope>
    <source>
        <strain evidence="2">ChiW13-3771</strain>
    </source>
</reference>
<dbReference type="NCBIfam" id="TIGR00762">
    <property type="entry name" value="DegV"/>
    <property type="match status" value="1"/>
</dbReference>
<evidence type="ECO:0000313" key="2">
    <source>
        <dbReference type="EMBL" id="HIR89057.1"/>
    </source>
</evidence>
<dbReference type="InterPro" id="IPR050270">
    <property type="entry name" value="DegV_domain_contain"/>
</dbReference>
<comment type="caution">
    <text evidence="2">The sequence shown here is derived from an EMBL/GenBank/DDBJ whole genome shotgun (WGS) entry which is preliminary data.</text>
</comment>
<organism evidence="2 3">
    <name type="scientific">Candidatus Fimimorpha faecalis</name>
    <dbReference type="NCBI Taxonomy" id="2840824"/>
    <lineage>
        <taxon>Bacteria</taxon>
        <taxon>Bacillati</taxon>
        <taxon>Bacillota</taxon>
        <taxon>Clostridia</taxon>
        <taxon>Eubacteriales</taxon>
        <taxon>Candidatus Fimimorpha</taxon>
    </lineage>
</organism>